<dbReference type="Gene3D" id="3.30.70.100">
    <property type="match status" value="1"/>
</dbReference>
<evidence type="ECO:0000313" key="4">
    <source>
        <dbReference type="Proteomes" id="UP000291422"/>
    </source>
</evidence>
<dbReference type="RefSeq" id="XP_018379398.1">
    <property type="nucleotide sequence ID" value="XM_018530064.1"/>
</dbReference>
<reference evidence="2" key="3">
    <citation type="journal article" date="2019" name="J. ISSAAS">
        <title>Genomics, evolutionary history and diagnostics of the Alternaria alternata species group including apple and Asian pear pathotypes.</title>
        <authorList>
            <person name="Armitage A.D."/>
            <person name="Cockerton H.M."/>
            <person name="Sreenivasaprasad S."/>
            <person name="Woodhall J."/>
            <person name="Lane C."/>
            <person name="Harrison R.J."/>
            <person name="Clarkson J.P."/>
        </authorList>
    </citation>
    <scope>NUCLEOTIDE SEQUENCE</scope>
    <source>
        <strain evidence="2">FERA 1177</strain>
    </source>
</reference>
<evidence type="ECO:0000313" key="1">
    <source>
        <dbReference type="EMBL" id="OAG13977.1"/>
    </source>
</evidence>
<reference evidence="1 3" key="1">
    <citation type="submission" date="2016-05" db="EMBL/GenBank/DDBJ databases">
        <title>Comparative analysis of secretome profiles of manganese(II)-oxidizing ascomycete fungi.</title>
        <authorList>
            <consortium name="DOE Joint Genome Institute"/>
            <person name="Zeiner C.A."/>
            <person name="Purvine S.O."/>
            <person name="Zink E.M."/>
            <person name="Wu S."/>
            <person name="Pasa-Tolic L."/>
            <person name="Chaput D.L."/>
            <person name="Haridas S."/>
            <person name="Grigoriev I.V."/>
            <person name="Santelli C.M."/>
            <person name="Hansel C.M."/>
        </authorList>
    </citation>
    <scope>NUCLEOTIDE SEQUENCE [LARGE SCALE GENOMIC DNA]</scope>
    <source>
        <strain evidence="1 3">SRC1lrK2f</strain>
    </source>
</reference>
<dbReference type="AlphaFoldDB" id="A0A177D3X6"/>
<name>A0A177D3X6_ALTAL</name>
<dbReference type="Proteomes" id="UP000077248">
    <property type="component" value="Unassembled WGS sequence"/>
</dbReference>
<dbReference type="EMBL" id="KV441504">
    <property type="protein sequence ID" value="OAG13977.1"/>
    <property type="molecule type" value="Genomic_DNA"/>
</dbReference>
<keyword evidence="3" id="KW-1185">Reference proteome</keyword>
<gene>
    <name evidence="2" type="ORF">AA0117_g3533</name>
    <name evidence="1" type="ORF">CC77DRAFT_1100353</name>
</gene>
<protein>
    <recommendedName>
        <fullName evidence="5">ABM domain-containing protein</fullName>
    </recommendedName>
</protein>
<evidence type="ECO:0008006" key="5">
    <source>
        <dbReference type="Google" id="ProtNLM"/>
    </source>
</evidence>
<evidence type="ECO:0000313" key="3">
    <source>
        <dbReference type="Proteomes" id="UP000077248"/>
    </source>
</evidence>
<dbReference type="KEGG" id="aalt:CC77DRAFT_1100353"/>
<dbReference type="VEuPathDB" id="FungiDB:CC77DRAFT_1100353"/>
<dbReference type="OMA" id="WNTFVTA"/>
<dbReference type="Proteomes" id="UP000291422">
    <property type="component" value="Unassembled WGS sequence"/>
</dbReference>
<sequence length="214" mass="23749">MAFTEFVIPTLKTDPATEAVFTNKIGPFLVEILDKHATPPKHKYFGKILLENGNDVSGDFRLAVGLEWGDASHFQSFVDSEDFEVTFKSLVMPHSIAPPVPQLYNTDFEPTKVFGSTLTEVWQVKIGEGNEKVAESREAWKKFVNAVAEASGSKGTEESIQGPSVNLEEKRWVGVLGWESMENRAKVLGNPAVQEAKRSLDGLVWNTFVTAFQK</sequence>
<organism evidence="1 3">
    <name type="scientific">Alternaria alternata</name>
    <name type="common">Alternaria rot fungus</name>
    <name type="synonym">Torula alternata</name>
    <dbReference type="NCBI Taxonomy" id="5599"/>
    <lineage>
        <taxon>Eukaryota</taxon>
        <taxon>Fungi</taxon>
        <taxon>Dikarya</taxon>
        <taxon>Ascomycota</taxon>
        <taxon>Pezizomycotina</taxon>
        <taxon>Dothideomycetes</taxon>
        <taxon>Pleosporomycetidae</taxon>
        <taxon>Pleosporales</taxon>
        <taxon>Pleosporineae</taxon>
        <taxon>Pleosporaceae</taxon>
        <taxon>Alternaria</taxon>
        <taxon>Alternaria sect. Alternaria</taxon>
        <taxon>Alternaria alternata complex</taxon>
    </lineage>
</organism>
<dbReference type="EMBL" id="PDXD01000005">
    <property type="protein sequence ID" value="RYN79585.1"/>
    <property type="molecule type" value="Genomic_DNA"/>
</dbReference>
<proteinExistence type="predicted"/>
<evidence type="ECO:0000313" key="2">
    <source>
        <dbReference type="EMBL" id="RYN79585.1"/>
    </source>
</evidence>
<reference evidence="4" key="2">
    <citation type="journal article" date="2019" name="bioRxiv">
        <title>Genomics, evolutionary history and diagnostics of the Alternaria alternata species group including apple and Asian pear pathotypes.</title>
        <authorList>
            <person name="Armitage A.D."/>
            <person name="Cockerton H.M."/>
            <person name="Sreenivasaprasad S."/>
            <person name="Woodhall J.W."/>
            <person name="Lane C.R."/>
            <person name="Harrison R.J."/>
            <person name="Clarkson J.P."/>
        </authorList>
    </citation>
    <scope>NUCLEOTIDE SEQUENCE [LARGE SCALE GENOMIC DNA]</scope>
    <source>
        <strain evidence="4">FERA 1177</strain>
    </source>
</reference>
<dbReference type="GeneID" id="29115658"/>
<accession>A0A177D3X6</accession>